<dbReference type="GO" id="GO:0004601">
    <property type="term" value="F:peroxidase activity"/>
    <property type="evidence" value="ECO:0007669"/>
    <property type="project" value="UniProtKB-KW"/>
</dbReference>
<dbReference type="GO" id="GO:0034599">
    <property type="term" value="P:cellular response to oxidative stress"/>
    <property type="evidence" value="ECO:0007669"/>
    <property type="project" value="InterPro"/>
</dbReference>
<dbReference type="GeneID" id="27363391"/>
<dbReference type="PANTHER" id="PTHR31356">
    <property type="entry name" value="THYLAKOID LUMENAL 29 KDA PROTEIN, CHLOROPLASTIC-RELATED"/>
    <property type="match status" value="1"/>
</dbReference>
<accession>A0A0D2A7Y5</accession>
<feature type="signal peptide" evidence="5">
    <location>
        <begin position="1"/>
        <end position="20"/>
    </location>
</feature>
<feature type="transmembrane region" description="Helical" evidence="6">
    <location>
        <begin position="675"/>
        <end position="693"/>
    </location>
</feature>
<dbReference type="GO" id="GO:0042744">
    <property type="term" value="P:hydrogen peroxide catabolic process"/>
    <property type="evidence" value="ECO:0007669"/>
    <property type="project" value="TreeGrafter"/>
</dbReference>
<organism evidence="8 9">
    <name type="scientific">Exophiala oligosperma</name>
    <dbReference type="NCBI Taxonomy" id="215243"/>
    <lineage>
        <taxon>Eukaryota</taxon>
        <taxon>Fungi</taxon>
        <taxon>Dikarya</taxon>
        <taxon>Ascomycota</taxon>
        <taxon>Pezizomycotina</taxon>
        <taxon>Eurotiomycetes</taxon>
        <taxon>Chaetothyriomycetidae</taxon>
        <taxon>Chaetothyriales</taxon>
        <taxon>Herpotrichiellaceae</taxon>
        <taxon>Exophiala</taxon>
    </lineage>
</organism>
<keyword evidence="9" id="KW-1185">Reference proteome</keyword>
<dbReference type="PANTHER" id="PTHR31356:SF53">
    <property type="entry name" value="HEME PEROXIDASE"/>
    <property type="match status" value="1"/>
</dbReference>
<evidence type="ECO:0000256" key="2">
    <source>
        <dbReference type="ARBA" id="ARBA00022617"/>
    </source>
</evidence>
<keyword evidence="2" id="KW-0408">Iron</keyword>
<name>A0A0D2A7Y5_9EURO</name>
<keyword evidence="1 5" id="KW-0575">Peroxidase</keyword>
<dbReference type="PROSITE" id="PS50873">
    <property type="entry name" value="PEROXIDASE_4"/>
    <property type="match status" value="1"/>
</dbReference>
<dbReference type="STRING" id="215243.A0A0D2A7Y5"/>
<comment type="similarity">
    <text evidence="4">Belongs to the peroxidase family.</text>
</comment>
<dbReference type="PRINTS" id="PR00458">
    <property type="entry name" value="PEROXIDASE"/>
</dbReference>
<evidence type="ECO:0000256" key="3">
    <source>
        <dbReference type="ARBA" id="ARBA00023002"/>
    </source>
</evidence>
<dbReference type="Gene3D" id="1.10.420.10">
    <property type="entry name" value="Peroxidase, domain 2"/>
    <property type="match status" value="1"/>
</dbReference>
<feature type="chain" id="PRO_5002238144" description="Peroxidase" evidence="5">
    <location>
        <begin position="21"/>
        <end position="694"/>
    </location>
</feature>
<gene>
    <name evidence="8" type="ORF">PV06_11317</name>
</gene>
<evidence type="ECO:0000313" key="8">
    <source>
        <dbReference type="EMBL" id="KIW36426.1"/>
    </source>
</evidence>
<proteinExistence type="inferred from homology"/>
<dbReference type="GO" id="GO:0046872">
    <property type="term" value="F:metal ion binding"/>
    <property type="evidence" value="ECO:0007669"/>
    <property type="project" value="UniProtKB-UniRule"/>
</dbReference>
<evidence type="ECO:0000256" key="5">
    <source>
        <dbReference type="RuleBase" id="RU363051"/>
    </source>
</evidence>
<keyword evidence="5" id="KW-0732">Signal</keyword>
<dbReference type="InterPro" id="IPR010255">
    <property type="entry name" value="Haem_peroxidase_sf"/>
</dbReference>
<dbReference type="OrthoDB" id="5985073at2759"/>
<keyword evidence="2" id="KW-0349">Heme</keyword>
<dbReference type="EC" id="1.11.1.-" evidence="5"/>
<dbReference type="AlphaFoldDB" id="A0A0D2A7Y5"/>
<feature type="domain" description="Plant heme peroxidase family profile" evidence="7">
    <location>
        <begin position="66"/>
        <end position="204"/>
    </location>
</feature>
<keyword evidence="6" id="KW-0812">Transmembrane</keyword>
<dbReference type="Pfam" id="PF00141">
    <property type="entry name" value="peroxidase"/>
    <property type="match status" value="1"/>
</dbReference>
<dbReference type="EMBL" id="KN847358">
    <property type="protein sequence ID" value="KIW36426.1"/>
    <property type="molecule type" value="Genomic_DNA"/>
</dbReference>
<evidence type="ECO:0000256" key="6">
    <source>
        <dbReference type="SAM" id="Phobius"/>
    </source>
</evidence>
<sequence>MLKTIAILSAVTSCFSFANAADSVVSWPSPAYDEIEDLMVLNSGYNARNFPFPLVPCTFTRSPGHSIAGGFLRTAFHDMAAADVRAGTGGLDASIGFEMDSSIYIENTGVAFNNTMTYFSSYFNSRATMSDLIALGVYASVRACGGPAVPLKAGRIDATNAGPQAVPDPKNDTVKMTAEFARMGFSPQEMIQVVACGHTLGGVHSAEHPTLVLPNTTALGVTDFDTTNSTYDNKVVTGYLDGTSQNPLVVGPDVDSRSDLRIFSSDGNKTVSSMADPSSYSTTCSKILAKMIDTVPDNVVLTSVITPYDVKPYNLHLSVVGDDDLQFSGAIRFKTTSIPKSAISSIQLAYRDRNGADGDVIGTTILGDASGFDDTFTFFGFNSTVPAKTSISSFTVVVALSSGTVTYDNNHQGFPVQDTVFAQTLNSNLAASDAQGNQAATLVAAVRKGTIGDVELTFSSVQKMTYNNLPTISKSTISMARACESEYYTFYSATYSIATAAVNGTKYDVSVGGFSDSFKSLKLPVAPNALSCQGGGNSWSNTTSSTSATSSVPIPSTGDADTWTTAIVTALTTYCPYATEVVQGSRTYTVTQATTLIITDCPCTVSWSSGQSTTTSSADYFATTISNLMHAGNAAPTATNTTSPPSFNAEQPTLSVWSAPTTLPTIQTYTGGARIIVPGLSLIAGLAIGSIVFL</sequence>
<dbReference type="Gene3D" id="1.10.520.10">
    <property type="match status" value="1"/>
</dbReference>
<evidence type="ECO:0000313" key="9">
    <source>
        <dbReference type="Proteomes" id="UP000053342"/>
    </source>
</evidence>
<keyword evidence="3 5" id="KW-0560">Oxidoreductase</keyword>
<keyword evidence="6" id="KW-0472">Membrane</keyword>
<protein>
    <recommendedName>
        <fullName evidence="5">Peroxidase</fullName>
        <ecNumber evidence="5">1.11.1.-</ecNumber>
    </recommendedName>
</protein>
<dbReference type="SUPFAM" id="SSF48113">
    <property type="entry name" value="Heme-dependent peroxidases"/>
    <property type="match status" value="1"/>
</dbReference>
<dbReference type="GO" id="GO:0020037">
    <property type="term" value="F:heme binding"/>
    <property type="evidence" value="ECO:0007669"/>
    <property type="project" value="UniProtKB-UniRule"/>
</dbReference>
<dbReference type="HOGENOM" id="CLU_004824_2_0_1"/>
<evidence type="ECO:0000259" key="7">
    <source>
        <dbReference type="PROSITE" id="PS50873"/>
    </source>
</evidence>
<dbReference type="InterPro" id="IPR044831">
    <property type="entry name" value="Ccp1-like"/>
</dbReference>
<dbReference type="GO" id="GO:0000302">
    <property type="term" value="P:response to reactive oxygen species"/>
    <property type="evidence" value="ECO:0007669"/>
    <property type="project" value="TreeGrafter"/>
</dbReference>
<reference evidence="8 9" key="1">
    <citation type="submission" date="2015-01" db="EMBL/GenBank/DDBJ databases">
        <title>The Genome Sequence of Exophiala oligosperma CBS72588.</title>
        <authorList>
            <consortium name="The Broad Institute Genomics Platform"/>
            <person name="Cuomo C."/>
            <person name="de Hoog S."/>
            <person name="Gorbushina A."/>
            <person name="Stielow B."/>
            <person name="Teixiera M."/>
            <person name="Abouelleil A."/>
            <person name="Chapman S.B."/>
            <person name="Priest M."/>
            <person name="Young S.K."/>
            <person name="Wortman J."/>
            <person name="Nusbaum C."/>
            <person name="Birren B."/>
        </authorList>
    </citation>
    <scope>NUCLEOTIDE SEQUENCE [LARGE SCALE GENOMIC DNA]</scope>
    <source>
        <strain evidence="8 9">CBS 72588</strain>
    </source>
</reference>
<keyword evidence="6" id="KW-1133">Transmembrane helix</keyword>
<dbReference type="InterPro" id="IPR002016">
    <property type="entry name" value="Haem_peroxidase"/>
</dbReference>
<dbReference type="RefSeq" id="XP_016256642.1">
    <property type="nucleotide sequence ID" value="XM_016412967.1"/>
</dbReference>
<keyword evidence="2" id="KW-0479">Metal-binding</keyword>
<evidence type="ECO:0000256" key="1">
    <source>
        <dbReference type="ARBA" id="ARBA00022559"/>
    </source>
</evidence>
<dbReference type="VEuPathDB" id="FungiDB:PV06_11317"/>
<evidence type="ECO:0000256" key="4">
    <source>
        <dbReference type="RuleBase" id="RU004241"/>
    </source>
</evidence>
<dbReference type="Proteomes" id="UP000053342">
    <property type="component" value="Unassembled WGS sequence"/>
</dbReference>